<reference evidence="17 18" key="1">
    <citation type="submission" date="2020-07" db="EMBL/GenBank/DDBJ databases">
        <title>Draft whole-genome sequence of Heliobacterium chlorum DSM 3682, type strain.</title>
        <authorList>
            <person name="Kyndt J.A."/>
            <person name="Meyer T.E."/>
            <person name="Imhoff J.F."/>
        </authorList>
    </citation>
    <scope>NUCLEOTIDE SEQUENCE [LARGE SCALE GENOMIC DNA]</scope>
    <source>
        <strain evidence="17 18">DSM 3682</strain>
    </source>
</reference>
<evidence type="ECO:0000256" key="10">
    <source>
        <dbReference type="ARBA" id="ARBA00022915"/>
    </source>
</evidence>
<protein>
    <recommendedName>
        <fullName evidence="6 15">Aspartate-semialdehyde dehydrogenase</fullName>
        <shortName evidence="15">ASA dehydrogenase</shortName>
        <shortName evidence="15">ASADH</shortName>
        <ecNumber evidence="6 15">1.2.1.11</ecNumber>
    </recommendedName>
    <alternativeName>
        <fullName evidence="15">Aspartate-beta-semialdehyde dehydrogenase</fullName>
    </alternativeName>
</protein>
<keyword evidence="13 15" id="KW-0486">Methionine biosynthesis</keyword>
<feature type="binding site" evidence="15">
    <location>
        <begin position="12"/>
        <end position="15"/>
    </location>
    <ligand>
        <name>NADP(+)</name>
        <dbReference type="ChEBI" id="CHEBI:58349"/>
    </ligand>
</feature>
<keyword evidence="7 15" id="KW-0028">Amino-acid biosynthesis</keyword>
<dbReference type="GO" id="GO:0004073">
    <property type="term" value="F:aspartate-semialdehyde dehydrogenase activity"/>
    <property type="evidence" value="ECO:0007669"/>
    <property type="project" value="UniProtKB-EC"/>
</dbReference>
<keyword evidence="12 15" id="KW-0457">Lysine biosynthesis</keyword>
<organism evidence="17 18">
    <name type="scientific">Heliobacterium chlorum</name>
    <dbReference type="NCBI Taxonomy" id="2698"/>
    <lineage>
        <taxon>Bacteria</taxon>
        <taxon>Bacillati</taxon>
        <taxon>Bacillota</taxon>
        <taxon>Clostridia</taxon>
        <taxon>Eubacteriales</taxon>
        <taxon>Heliobacteriaceae</taxon>
        <taxon>Heliobacterium</taxon>
    </lineage>
</organism>
<comment type="caution">
    <text evidence="15">Lacks conserved residue(s) required for the propagation of feature annotation.</text>
</comment>
<evidence type="ECO:0000256" key="1">
    <source>
        <dbReference type="ARBA" id="ARBA00005021"/>
    </source>
</evidence>
<dbReference type="CDD" id="cd18131">
    <property type="entry name" value="ASADH_C_bac_euk_like"/>
    <property type="match status" value="1"/>
</dbReference>
<dbReference type="EMBL" id="JACVHF010000023">
    <property type="protein sequence ID" value="MBC9786025.1"/>
    <property type="molecule type" value="Genomic_DNA"/>
</dbReference>
<dbReference type="PIRSF" id="PIRSF000148">
    <property type="entry name" value="ASA_dh"/>
    <property type="match status" value="1"/>
</dbReference>
<comment type="caution">
    <text evidence="17">The sequence shown here is derived from an EMBL/GenBank/DDBJ whole genome shotgun (WGS) entry which is preliminary data.</text>
</comment>
<feature type="active site" description="Acyl-thioester intermediate" evidence="15">
    <location>
        <position position="128"/>
    </location>
</feature>
<dbReference type="Pfam" id="PF02774">
    <property type="entry name" value="Semialdhyde_dhC"/>
    <property type="match status" value="1"/>
</dbReference>
<gene>
    <name evidence="15" type="primary">asd</name>
    <name evidence="17" type="ORF">H1S01_16205</name>
</gene>
<dbReference type="RefSeq" id="WP_188041454.1">
    <property type="nucleotide sequence ID" value="NZ_JACVHF010000023.1"/>
</dbReference>
<evidence type="ECO:0000256" key="6">
    <source>
        <dbReference type="ARBA" id="ARBA00013120"/>
    </source>
</evidence>
<evidence type="ECO:0000256" key="2">
    <source>
        <dbReference type="ARBA" id="ARBA00005076"/>
    </source>
</evidence>
<dbReference type="InterPro" id="IPR036291">
    <property type="entry name" value="NAD(P)-bd_dom_sf"/>
</dbReference>
<comment type="pathway">
    <text evidence="3 15">Amino-acid biosynthesis; L-threonine biosynthesis; L-threonine from L-aspartate: step 2/5.</text>
</comment>
<accession>A0ABR7T7T6</accession>
<dbReference type="Gene3D" id="3.40.50.720">
    <property type="entry name" value="NAD(P)-binding Rossmann-like Domain"/>
    <property type="match status" value="1"/>
</dbReference>
<evidence type="ECO:0000256" key="13">
    <source>
        <dbReference type="ARBA" id="ARBA00023167"/>
    </source>
</evidence>
<comment type="similarity">
    <text evidence="4 15">Belongs to the aspartate-semialdehyde dehydrogenase family.</text>
</comment>
<evidence type="ECO:0000313" key="18">
    <source>
        <dbReference type="Proteomes" id="UP000617402"/>
    </source>
</evidence>
<dbReference type="SUPFAM" id="SSF55347">
    <property type="entry name" value="Glyceraldehyde-3-phosphate dehydrogenase-like, C-terminal domain"/>
    <property type="match status" value="1"/>
</dbReference>
<keyword evidence="10 15" id="KW-0220">Diaminopimelate biosynthesis</keyword>
<keyword evidence="8 15" id="KW-0791">Threonine biosynthesis</keyword>
<feature type="domain" description="Semialdehyde dehydrogenase NAD-binding" evidence="16">
    <location>
        <begin position="5"/>
        <end position="119"/>
    </location>
</feature>
<dbReference type="NCBIfam" id="TIGR01296">
    <property type="entry name" value="asd_B"/>
    <property type="match status" value="1"/>
</dbReference>
<dbReference type="InterPro" id="IPR012280">
    <property type="entry name" value="Semialdhyde_DH_dimer_dom"/>
</dbReference>
<evidence type="ECO:0000256" key="9">
    <source>
        <dbReference type="ARBA" id="ARBA00022857"/>
    </source>
</evidence>
<feature type="binding site" evidence="15">
    <location>
        <position position="234"/>
    </location>
    <ligand>
        <name>substrate</name>
    </ligand>
</feature>
<dbReference type="EC" id="1.2.1.11" evidence="6 15"/>
<evidence type="ECO:0000256" key="12">
    <source>
        <dbReference type="ARBA" id="ARBA00023154"/>
    </source>
</evidence>
<feature type="binding site" evidence="15">
    <location>
        <position position="99"/>
    </location>
    <ligand>
        <name>phosphate</name>
        <dbReference type="ChEBI" id="CHEBI:43474"/>
    </ligand>
</feature>
<evidence type="ECO:0000256" key="11">
    <source>
        <dbReference type="ARBA" id="ARBA00023002"/>
    </source>
</evidence>
<sequence>MKKYNVAIVGATGAVGHELLKVLAERNFPVGELRLLASQRSAGKTMEYQGKEYTIGLTDENAFDGIDIALFAGGSASTEFADAAVKAGAVVIDNSSAFRLDPDVPLVVPEVNPEDVDWHKGIIANPNCSTIIMAVALKPLHDAARIKRVVVSTYQAVSGAGKEGITELTEQTGQVLRGEAVDPTVFAHPIAFNLIPHIDVFQEGDYTKEEWKMIKETRKIMHEPDMAITATTVRVPVYRSHSESINIEFDQKISADEAKKVLAEAPGVIIIDDIQNKQYPMPLYTSDKDEVFIGRIREDLSIEKGLNLWVVADQIRKGAATNAIQIAEVLIQRNCI</sequence>
<feature type="binding site" evidence="15">
    <location>
        <position position="314"/>
    </location>
    <ligand>
        <name>NADP(+)</name>
        <dbReference type="ChEBI" id="CHEBI:58349"/>
    </ligand>
</feature>
<feature type="binding site" evidence="15">
    <location>
        <begin position="40"/>
        <end position="41"/>
    </location>
    <ligand>
        <name>NADP(+)</name>
        <dbReference type="ChEBI" id="CHEBI:58349"/>
    </ligand>
</feature>
<dbReference type="PANTHER" id="PTHR46278:SF2">
    <property type="entry name" value="ASPARTATE-SEMIALDEHYDE DEHYDROGENASE"/>
    <property type="match status" value="1"/>
</dbReference>
<comment type="subunit">
    <text evidence="5 15">Homodimer.</text>
</comment>
<keyword evidence="11 15" id="KW-0560">Oxidoreductase</keyword>
<dbReference type="SUPFAM" id="SSF51735">
    <property type="entry name" value="NAD(P)-binding Rossmann-fold domains"/>
    <property type="match status" value="1"/>
</dbReference>
<dbReference type="InterPro" id="IPR005986">
    <property type="entry name" value="Asp_semialdehyde_DH_beta"/>
</dbReference>
<dbReference type="NCBIfam" id="NF011456">
    <property type="entry name" value="PRK14874.1"/>
    <property type="match status" value="1"/>
</dbReference>
<name>A0ABR7T7T6_HELCL</name>
<evidence type="ECO:0000259" key="16">
    <source>
        <dbReference type="SMART" id="SM00859"/>
    </source>
</evidence>
<comment type="pathway">
    <text evidence="2 15">Amino-acid biosynthesis; L-lysine biosynthesis via DAP pathway; (S)-tetrahydrodipicolinate from L-aspartate: step 2/4.</text>
</comment>
<dbReference type="HAMAP" id="MF_02121">
    <property type="entry name" value="ASADH"/>
    <property type="match status" value="1"/>
</dbReference>
<evidence type="ECO:0000256" key="8">
    <source>
        <dbReference type="ARBA" id="ARBA00022697"/>
    </source>
</evidence>
<feature type="binding site" evidence="15">
    <location>
        <begin position="158"/>
        <end position="159"/>
    </location>
    <ligand>
        <name>NADP(+)</name>
        <dbReference type="ChEBI" id="CHEBI:58349"/>
    </ligand>
</feature>
<evidence type="ECO:0000313" key="17">
    <source>
        <dbReference type="EMBL" id="MBC9786025.1"/>
    </source>
</evidence>
<dbReference type="Proteomes" id="UP000617402">
    <property type="component" value="Unassembled WGS sequence"/>
</dbReference>
<evidence type="ECO:0000256" key="5">
    <source>
        <dbReference type="ARBA" id="ARBA00011738"/>
    </source>
</evidence>
<feature type="binding site" evidence="15">
    <location>
        <position position="155"/>
    </location>
    <ligand>
        <name>substrate</name>
    </ligand>
</feature>
<dbReference type="Pfam" id="PF01118">
    <property type="entry name" value="Semialdhyde_dh"/>
    <property type="match status" value="1"/>
</dbReference>
<dbReference type="Gene3D" id="3.30.360.10">
    <property type="entry name" value="Dihydrodipicolinate Reductase, domain 2"/>
    <property type="match status" value="1"/>
</dbReference>
<dbReference type="CDD" id="cd02316">
    <property type="entry name" value="VcASADH2_like_N"/>
    <property type="match status" value="1"/>
</dbReference>
<keyword evidence="9 15" id="KW-0521">NADP</keyword>
<evidence type="ECO:0000256" key="3">
    <source>
        <dbReference type="ARBA" id="ARBA00005097"/>
    </source>
</evidence>
<dbReference type="SMART" id="SM00859">
    <property type="entry name" value="Semialdhyde_dh"/>
    <property type="match status" value="1"/>
</dbReference>
<comment type="function">
    <text evidence="15">Catalyzes the NADPH-dependent formation of L-aspartate-semialdehyde (L-ASA) by the reductive dephosphorylation of L-aspartyl-4-phosphate.</text>
</comment>
<comment type="catalytic activity">
    <reaction evidence="14 15">
        <text>L-aspartate 4-semialdehyde + phosphate + NADP(+) = 4-phospho-L-aspartate + NADPH + H(+)</text>
        <dbReference type="Rhea" id="RHEA:24284"/>
        <dbReference type="ChEBI" id="CHEBI:15378"/>
        <dbReference type="ChEBI" id="CHEBI:43474"/>
        <dbReference type="ChEBI" id="CHEBI:57535"/>
        <dbReference type="ChEBI" id="CHEBI:57783"/>
        <dbReference type="ChEBI" id="CHEBI:58349"/>
        <dbReference type="ChEBI" id="CHEBI:537519"/>
        <dbReference type="EC" id="1.2.1.11"/>
    </reaction>
</comment>
<evidence type="ECO:0000256" key="14">
    <source>
        <dbReference type="ARBA" id="ARBA00047891"/>
    </source>
</evidence>
<evidence type="ECO:0000256" key="15">
    <source>
        <dbReference type="HAMAP-Rule" id="MF_02121"/>
    </source>
</evidence>
<dbReference type="PANTHER" id="PTHR46278">
    <property type="entry name" value="DEHYDROGENASE, PUTATIVE-RELATED"/>
    <property type="match status" value="1"/>
</dbReference>
<keyword evidence="18" id="KW-1185">Reference proteome</keyword>
<dbReference type="InterPro" id="IPR000534">
    <property type="entry name" value="Semialdehyde_DH_NAD-bd"/>
</dbReference>
<evidence type="ECO:0000256" key="4">
    <source>
        <dbReference type="ARBA" id="ARBA00010584"/>
    </source>
</evidence>
<dbReference type="InterPro" id="IPR012080">
    <property type="entry name" value="Asp_semialdehyde_DH"/>
</dbReference>
<comment type="pathway">
    <text evidence="1 15">Amino-acid biosynthesis; L-methionine biosynthesis via de novo pathway; L-homoserine from L-aspartate: step 2/3.</text>
</comment>
<evidence type="ECO:0000256" key="7">
    <source>
        <dbReference type="ARBA" id="ARBA00022605"/>
    </source>
</evidence>
<feature type="active site" description="Proton acceptor" evidence="15">
    <location>
        <position position="241"/>
    </location>
</feature>
<proteinExistence type="inferred from homology"/>